<evidence type="ECO:0008006" key="3">
    <source>
        <dbReference type="Google" id="ProtNLM"/>
    </source>
</evidence>
<gene>
    <name evidence="1" type="ORF">AW736_22135</name>
</gene>
<protein>
    <recommendedName>
        <fullName evidence="3">Glycosyltransferase subfamily 4-like N-terminal domain-containing protein</fullName>
    </recommendedName>
</protein>
<accession>A0A178IEN3</accession>
<organism evidence="1 2">
    <name type="scientific">Termitidicoccus mucosus</name>
    <dbReference type="NCBI Taxonomy" id="1184151"/>
    <lineage>
        <taxon>Bacteria</taxon>
        <taxon>Pseudomonadati</taxon>
        <taxon>Verrucomicrobiota</taxon>
        <taxon>Opitutia</taxon>
        <taxon>Opitutales</taxon>
        <taxon>Opitutaceae</taxon>
        <taxon>Termitidicoccus</taxon>
    </lineage>
</organism>
<dbReference type="AlphaFoldDB" id="A0A178IEN3"/>
<proteinExistence type="predicted"/>
<reference evidence="1 2" key="1">
    <citation type="submission" date="2016-01" db="EMBL/GenBank/DDBJ databases">
        <title>High potential of lignocellulose degradation of a new Verrucomicrobia species.</title>
        <authorList>
            <person name="Wang Y."/>
            <person name="Shi Y."/>
            <person name="Qiu Z."/>
            <person name="Liu S."/>
            <person name="Yang H."/>
        </authorList>
    </citation>
    <scope>NUCLEOTIDE SEQUENCE [LARGE SCALE GENOMIC DNA]</scope>
    <source>
        <strain evidence="1 2">TSB47</strain>
    </source>
</reference>
<dbReference type="Pfam" id="PF13692">
    <property type="entry name" value="Glyco_trans_1_4"/>
    <property type="match status" value="1"/>
</dbReference>
<evidence type="ECO:0000313" key="1">
    <source>
        <dbReference type="EMBL" id="OAM87615.1"/>
    </source>
</evidence>
<name>A0A178IEN3_9BACT</name>
<dbReference type="STRING" id="1184151.AW736_22135"/>
<keyword evidence="2" id="KW-1185">Reference proteome</keyword>
<dbReference type="RefSeq" id="WP_068772486.1">
    <property type="nucleotide sequence ID" value="NZ_KV441844.1"/>
</dbReference>
<dbReference type="Proteomes" id="UP000078486">
    <property type="component" value="Unassembled WGS sequence"/>
</dbReference>
<sequence>MQPRKSTRLLVATRTSPLAGESGSGAYLSDLLDYLSRDHFRIHTIWTEPPDLFPTRGFWRRPRRDRSAFTLDIMDMRRLGSLYWRPGILWLPAKARALHAAKTALAHARIDISRRRPPADLAAQPCRNRAAWNAPASLAEIRAVQRAAARFRPDAILVNYAWMASTPGQPSTSRPPVAVLTNDVWHRQLHIRDGRPVEILNERTTVEYETRALSTADAIVAIQDIEAALFRRLLPGTPVVTAPISVRPRPLPPASAPDVLFVGSPHASNRRGLDWFLRETWPLLRVVAPQTRLLVAGTICAALPDDLPAGVEKLGRLPDLADAYARARVVIIPLLQGSGMKTKLVEAISHTRAIVTTSVGAEGFDVLRPALRVADTPAGFAAATAALLGSPEAAAGAAAQLSAAAYTHFSPAACYAPLSRLLRDLAAARRTAAQLARASAPSSGAHAVSMNP</sequence>
<dbReference type="SUPFAM" id="SSF53756">
    <property type="entry name" value="UDP-Glycosyltransferase/glycogen phosphorylase"/>
    <property type="match status" value="1"/>
</dbReference>
<comment type="caution">
    <text evidence="1">The sequence shown here is derived from an EMBL/GenBank/DDBJ whole genome shotgun (WGS) entry which is preliminary data.</text>
</comment>
<evidence type="ECO:0000313" key="2">
    <source>
        <dbReference type="Proteomes" id="UP000078486"/>
    </source>
</evidence>
<dbReference type="EMBL" id="LRRQ01000167">
    <property type="protein sequence ID" value="OAM87615.1"/>
    <property type="molecule type" value="Genomic_DNA"/>
</dbReference>
<dbReference type="Gene3D" id="3.40.50.2000">
    <property type="entry name" value="Glycogen Phosphorylase B"/>
    <property type="match status" value="2"/>
</dbReference>